<dbReference type="InterPro" id="IPR011990">
    <property type="entry name" value="TPR-like_helical_dom_sf"/>
</dbReference>
<keyword evidence="2 3" id="KW-0238">DNA-binding</keyword>
<gene>
    <name evidence="5" type="ORF">FB558_4903</name>
</gene>
<dbReference type="InterPro" id="IPR036388">
    <property type="entry name" value="WH-like_DNA-bd_sf"/>
</dbReference>
<dbReference type="GO" id="GO:0003677">
    <property type="term" value="F:DNA binding"/>
    <property type="evidence" value="ECO:0007669"/>
    <property type="project" value="UniProtKB-UniRule"/>
</dbReference>
<dbReference type="EMBL" id="VFPA01000003">
    <property type="protein sequence ID" value="TQM09153.1"/>
    <property type="molecule type" value="Genomic_DNA"/>
</dbReference>
<dbReference type="SUPFAM" id="SSF46894">
    <property type="entry name" value="C-terminal effector domain of the bipartite response regulators"/>
    <property type="match status" value="1"/>
</dbReference>
<dbReference type="Pfam" id="PF00486">
    <property type="entry name" value="Trans_reg_C"/>
    <property type="match status" value="1"/>
</dbReference>
<comment type="similarity">
    <text evidence="1">Belongs to the AfsR/DnrI/RedD regulatory family.</text>
</comment>
<dbReference type="OrthoDB" id="9812579at2"/>
<dbReference type="Gene3D" id="3.40.50.300">
    <property type="entry name" value="P-loop containing nucleotide triphosphate hydrolases"/>
    <property type="match status" value="1"/>
</dbReference>
<dbReference type="InterPro" id="IPR016032">
    <property type="entry name" value="Sig_transdc_resp-reg_C-effctor"/>
</dbReference>
<dbReference type="InterPro" id="IPR027417">
    <property type="entry name" value="P-loop_NTPase"/>
</dbReference>
<dbReference type="InterPro" id="IPR001867">
    <property type="entry name" value="OmpR/PhoB-type_DNA-bd"/>
</dbReference>
<dbReference type="InterPro" id="IPR005158">
    <property type="entry name" value="BTAD"/>
</dbReference>
<dbReference type="Proteomes" id="UP000315677">
    <property type="component" value="Unassembled WGS sequence"/>
</dbReference>
<dbReference type="Gene3D" id="1.10.10.10">
    <property type="entry name" value="Winged helix-like DNA-binding domain superfamily/Winged helix DNA-binding domain"/>
    <property type="match status" value="1"/>
</dbReference>
<evidence type="ECO:0000313" key="6">
    <source>
        <dbReference type="Proteomes" id="UP000315677"/>
    </source>
</evidence>
<evidence type="ECO:0000256" key="3">
    <source>
        <dbReference type="PROSITE-ProRule" id="PRU01091"/>
    </source>
</evidence>
<dbReference type="SMART" id="SM01043">
    <property type="entry name" value="BTAD"/>
    <property type="match status" value="1"/>
</dbReference>
<dbReference type="CDD" id="cd15831">
    <property type="entry name" value="BTAD"/>
    <property type="match status" value="1"/>
</dbReference>
<dbReference type="Pfam" id="PF25872">
    <property type="entry name" value="HTH_77"/>
    <property type="match status" value="1"/>
</dbReference>
<dbReference type="RefSeq" id="WP_142057147.1">
    <property type="nucleotide sequence ID" value="NZ_VFPA01000003.1"/>
</dbReference>
<dbReference type="PRINTS" id="PR00364">
    <property type="entry name" value="DISEASERSIST"/>
</dbReference>
<keyword evidence="6" id="KW-1185">Reference proteome</keyword>
<dbReference type="GO" id="GO:0006355">
    <property type="term" value="P:regulation of DNA-templated transcription"/>
    <property type="evidence" value="ECO:0007669"/>
    <property type="project" value="InterPro"/>
</dbReference>
<reference evidence="5 6" key="1">
    <citation type="submission" date="2019-06" db="EMBL/GenBank/DDBJ databases">
        <title>Sequencing the genomes of 1000 actinobacteria strains.</title>
        <authorList>
            <person name="Klenk H.-P."/>
        </authorList>
    </citation>
    <scope>NUCLEOTIDE SEQUENCE [LARGE SCALE GENOMIC DNA]</scope>
    <source>
        <strain evidence="5 6">DSM 45301</strain>
    </source>
</reference>
<dbReference type="PANTHER" id="PTHR47691:SF3">
    <property type="entry name" value="HTH-TYPE TRANSCRIPTIONAL REGULATOR RV0890C-RELATED"/>
    <property type="match status" value="1"/>
</dbReference>
<sequence length="1081" mass="114720">MRFGVLGPLAVWTADGAPVRVPERKVRALLADLLVHEGRPVAVDRLVAHLWGAQEPRDPLNTLQTKVSQLRRTLERAEAGAGALVVRQPPGYLLRVAEGALDVHRFRALTGQARDTPDPRARARVLADALALWRGPALADVHEEPFAVAAAQRLEEERLAAEADRAEARLALGDAELGPLVAELGQLVARHPARERLRGLHMRALYRAGRHGEALAGFAELRARLVDELGLEPGPEISALQRAILAHDPALQGPAAAPAPRPTIAAPLTELVGRAEAISGVRERLRTARLVTLTGPGGVGKTSLAVAVASDTPHGDGAYLVELAGLDRQACPESEWPAERWVAEAVAAALGVRDADRLVARIGEALAGRRVLLVLDNCEQVVEAVAALAEQLLRAAPELRILATSREPLGVAGEVLREVPPLELPSDPEGADLAAVRAASAVQLFAARAAASAPGFVLDATTAPVVAAICRRLDGLPLALELAAGRVRALGVHGVLARLDDRFALLSGGPRGAPDRQRTLRAVIDWSWGLLTPAERVVLRRLAVHPEGCDLDAAEAVCAGGGVGRGEVLDLLARLVDRSLVVSRPGPGGSPRFRLLETVAAYGLERMAEVGELELVRRRHSRHYLALAEQAEPELRRADQQHWLERLDAEAANLRAALDHLVQQADGAEPALRLAQALCWYWFLRGRIGEATRSLRAALAVPGSAPAAARTQAEAWLAALRVLDGEPPDAAALDLSDLPDPVARARAQWFLGYALTTVGDVRGGPLTTAALATFEALGDRWGTAAALADRVSQLHYAGAREPAERAAALFRDLGDRWGQVQASFALGTLAELTGDYPRAAAQHRTGLRTAEELGLWAEVSYQLSWLGRIALLERRFAEADELHRRAVERAVAHGFAPGRVFGLTGLALGERRTGRLDAAEEHLREVLAWHRGADAELATTLIHAELGFVAELRGDAEAALRRQLDGHAVARRFGDPRALALALEGLAGAVALAGAHPHAARLLGAAATAREGVGAPLPAAERGDVDRITAAAQAALGVDAFAAEFARGAATDPDELVAAARYACSPGRTIIRTTTTAHSRL</sequence>
<dbReference type="PROSITE" id="PS51755">
    <property type="entry name" value="OMPR_PHOB"/>
    <property type="match status" value="1"/>
</dbReference>
<dbReference type="InterPro" id="IPR058852">
    <property type="entry name" value="HTH_77"/>
</dbReference>
<accession>A0A543DIK9</accession>
<dbReference type="PANTHER" id="PTHR47691">
    <property type="entry name" value="REGULATOR-RELATED"/>
    <property type="match status" value="1"/>
</dbReference>
<comment type="caution">
    <text evidence="5">The sequence shown here is derived from an EMBL/GenBank/DDBJ whole genome shotgun (WGS) entry which is preliminary data.</text>
</comment>
<proteinExistence type="inferred from homology"/>
<dbReference type="SMART" id="SM00862">
    <property type="entry name" value="Trans_reg_C"/>
    <property type="match status" value="1"/>
</dbReference>
<dbReference type="SUPFAM" id="SSF48452">
    <property type="entry name" value="TPR-like"/>
    <property type="match status" value="2"/>
</dbReference>
<feature type="domain" description="OmpR/PhoB-type" evidence="4">
    <location>
        <begin position="1"/>
        <end position="96"/>
    </location>
</feature>
<name>A0A543DIK9_9PSEU</name>
<protein>
    <submittedName>
        <fullName evidence="5">Putative ATPase</fullName>
    </submittedName>
</protein>
<dbReference type="Pfam" id="PF03704">
    <property type="entry name" value="BTAD"/>
    <property type="match status" value="1"/>
</dbReference>
<evidence type="ECO:0000313" key="5">
    <source>
        <dbReference type="EMBL" id="TQM09153.1"/>
    </source>
</evidence>
<dbReference type="SUPFAM" id="SSF52540">
    <property type="entry name" value="P-loop containing nucleoside triphosphate hydrolases"/>
    <property type="match status" value="1"/>
</dbReference>
<organism evidence="5 6">
    <name type="scientific">Pseudonocardia kunmingensis</name>
    <dbReference type="NCBI Taxonomy" id="630975"/>
    <lineage>
        <taxon>Bacteria</taxon>
        <taxon>Bacillati</taxon>
        <taxon>Actinomycetota</taxon>
        <taxon>Actinomycetes</taxon>
        <taxon>Pseudonocardiales</taxon>
        <taxon>Pseudonocardiaceae</taxon>
        <taxon>Pseudonocardia</taxon>
    </lineage>
</organism>
<evidence type="ECO:0000256" key="1">
    <source>
        <dbReference type="ARBA" id="ARBA00005820"/>
    </source>
</evidence>
<dbReference type="AlphaFoldDB" id="A0A543DIK9"/>
<evidence type="ECO:0000256" key="2">
    <source>
        <dbReference type="ARBA" id="ARBA00023125"/>
    </source>
</evidence>
<dbReference type="GO" id="GO:0000160">
    <property type="term" value="P:phosphorelay signal transduction system"/>
    <property type="evidence" value="ECO:0007669"/>
    <property type="project" value="InterPro"/>
</dbReference>
<evidence type="ECO:0000259" key="4">
    <source>
        <dbReference type="PROSITE" id="PS51755"/>
    </source>
</evidence>
<dbReference type="Gene3D" id="1.25.40.10">
    <property type="entry name" value="Tetratricopeptide repeat domain"/>
    <property type="match status" value="3"/>
</dbReference>
<feature type="DNA-binding region" description="OmpR/PhoB-type" evidence="3">
    <location>
        <begin position="1"/>
        <end position="96"/>
    </location>
</feature>